<reference evidence="4" key="1">
    <citation type="submission" date="2016-07" db="EMBL/GenBank/DDBJ databases">
        <authorList>
            <person name="Florea S."/>
            <person name="Webb J.S."/>
            <person name="Jaromczyk J."/>
            <person name="Schardl C.L."/>
        </authorList>
    </citation>
    <scope>NUCLEOTIDE SEQUENCE [LARGE SCALE GENOMIC DNA]</scope>
    <source>
        <strain evidence="4">MV-1</strain>
    </source>
</reference>
<dbReference type="AlphaFoldDB" id="A0A1E5Q6Z5"/>
<dbReference type="RefSeq" id="WP_069958390.1">
    <property type="nucleotide sequence ID" value="NZ_MCGG01000036.1"/>
</dbReference>
<keyword evidence="1" id="KW-0560">Oxidoreductase</keyword>
<dbReference type="GO" id="GO:0005737">
    <property type="term" value="C:cytoplasm"/>
    <property type="evidence" value="ECO:0007669"/>
    <property type="project" value="TreeGrafter"/>
</dbReference>
<gene>
    <name evidence="3" type="ORF">BEN30_12360</name>
</gene>
<organism evidence="3 4">
    <name type="scientific">Magnetovibrio blakemorei</name>
    <dbReference type="NCBI Taxonomy" id="28181"/>
    <lineage>
        <taxon>Bacteria</taxon>
        <taxon>Pseudomonadati</taxon>
        <taxon>Pseudomonadota</taxon>
        <taxon>Alphaproteobacteria</taxon>
        <taxon>Rhodospirillales</taxon>
        <taxon>Magnetovibrionaceae</taxon>
        <taxon>Magnetovibrio</taxon>
    </lineage>
</organism>
<sequence>MSTIHNTRHADSYYAASANPSPQRAPLKGDVLCDVCVIGAGITGSMAALHLAQQGFKVVVLESHQVGWGASGRSGGQAIIGYNKTVREIASLVGPDDAKRLWELGLQAKNLLAETVATHAISCDLKWGHLMMAIKPRQLHELQTLKDELENDCTYPGLKMLDQSEARARVGSDKYIGALSDPGSGHLHPLNYTLGLAAAAERAGAVIYEHTPATHIAEATAPVITTAQGSVKCAHVILCANAYLEKLEPQLARKIIPVGTFMVATEPLDGALAKSLIRDDDGVVDINFVLNYWRLSADKRMLFGGRVSYSGLVPFDLKQTMGATMNKVYPQLAGTRIDYAWGGNVAITVNRLPHFGRVGKNIFFAHGFSGHGILLTGLAGKLMAEAVQGTAERFDVFTRIPHMSFPGGVLMRKPALVLAMAYFKLRDLL</sequence>
<keyword evidence="4" id="KW-1185">Reference proteome</keyword>
<feature type="domain" description="FAD dependent oxidoreductase" evidence="2">
    <location>
        <begin position="34"/>
        <end position="385"/>
    </location>
</feature>
<evidence type="ECO:0000313" key="3">
    <source>
        <dbReference type="EMBL" id="OEJ66185.1"/>
    </source>
</evidence>
<accession>A0A1E5Q6Z5</accession>
<dbReference type="InterPro" id="IPR036188">
    <property type="entry name" value="FAD/NAD-bd_sf"/>
</dbReference>
<dbReference type="EMBL" id="MCGG01000036">
    <property type="protein sequence ID" value="OEJ66185.1"/>
    <property type="molecule type" value="Genomic_DNA"/>
</dbReference>
<name>A0A1E5Q6Z5_9PROT</name>
<comment type="caution">
    <text evidence="3">The sequence shown here is derived from an EMBL/GenBank/DDBJ whole genome shotgun (WGS) entry which is preliminary data.</text>
</comment>
<dbReference type="Gene3D" id="3.30.9.10">
    <property type="entry name" value="D-Amino Acid Oxidase, subunit A, domain 2"/>
    <property type="match status" value="1"/>
</dbReference>
<proteinExistence type="predicted"/>
<dbReference type="Gene3D" id="3.50.50.60">
    <property type="entry name" value="FAD/NAD(P)-binding domain"/>
    <property type="match status" value="1"/>
</dbReference>
<dbReference type="GO" id="GO:0016491">
    <property type="term" value="F:oxidoreductase activity"/>
    <property type="evidence" value="ECO:0007669"/>
    <property type="project" value="UniProtKB-KW"/>
</dbReference>
<dbReference type="PANTHER" id="PTHR13847">
    <property type="entry name" value="SARCOSINE DEHYDROGENASE-RELATED"/>
    <property type="match status" value="1"/>
</dbReference>
<evidence type="ECO:0000259" key="2">
    <source>
        <dbReference type="Pfam" id="PF01266"/>
    </source>
</evidence>
<dbReference type="PANTHER" id="PTHR13847:SF281">
    <property type="entry name" value="FAD DEPENDENT OXIDOREDUCTASE DOMAIN-CONTAINING PROTEIN"/>
    <property type="match status" value="1"/>
</dbReference>
<dbReference type="OrthoDB" id="9806601at2"/>
<evidence type="ECO:0000313" key="4">
    <source>
        <dbReference type="Proteomes" id="UP000095347"/>
    </source>
</evidence>
<dbReference type="Pfam" id="PF01266">
    <property type="entry name" value="DAO"/>
    <property type="match status" value="1"/>
</dbReference>
<dbReference type="SUPFAM" id="SSF51905">
    <property type="entry name" value="FAD/NAD(P)-binding domain"/>
    <property type="match status" value="1"/>
</dbReference>
<evidence type="ECO:0000256" key="1">
    <source>
        <dbReference type="ARBA" id="ARBA00023002"/>
    </source>
</evidence>
<dbReference type="Proteomes" id="UP000095347">
    <property type="component" value="Unassembled WGS sequence"/>
</dbReference>
<dbReference type="STRING" id="28181.BEN30_12360"/>
<protein>
    <submittedName>
        <fullName evidence="3">FAD-dependent oxidoreductase</fullName>
    </submittedName>
</protein>
<dbReference type="InterPro" id="IPR006076">
    <property type="entry name" value="FAD-dep_OxRdtase"/>
</dbReference>